<dbReference type="GO" id="GO:0016614">
    <property type="term" value="F:oxidoreductase activity, acting on CH-OH group of donors"/>
    <property type="evidence" value="ECO:0007669"/>
    <property type="project" value="InterPro"/>
</dbReference>
<dbReference type="InterPro" id="IPR007867">
    <property type="entry name" value="GMC_OxRtase_C"/>
</dbReference>
<dbReference type="PROSITE" id="PS00624">
    <property type="entry name" value="GMC_OXRED_2"/>
    <property type="match status" value="1"/>
</dbReference>
<dbReference type="EMBL" id="JACIEZ010000002">
    <property type="protein sequence ID" value="MBB4064192.1"/>
    <property type="molecule type" value="Genomic_DNA"/>
</dbReference>
<name>A0A7W6NKD7_9HYPH</name>
<dbReference type="SUPFAM" id="SSF51905">
    <property type="entry name" value="FAD/NAD(P)-binding domain"/>
    <property type="match status" value="1"/>
</dbReference>
<proteinExistence type="inferred from homology"/>
<dbReference type="SUPFAM" id="SSF54373">
    <property type="entry name" value="FAD-linked reductases, C-terminal domain"/>
    <property type="match status" value="1"/>
</dbReference>
<dbReference type="PANTHER" id="PTHR11552:SF147">
    <property type="entry name" value="CHOLINE DEHYDROGENASE, MITOCHONDRIAL"/>
    <property type="match status" value="1"/>
</dbReference>
<dbReference type="Gene3D" id="3.30.560.10">
    <property type="entry name" value="Glucose Oxidase, domain 3"/>
    <property type="match status" value="1"/>
</dbReference>
<evidence type="ECO:0000256" key="5">
    <source>
        <dbReference type="RuleBase" id="RU003968"/>
    </source>
</evidence>
<organism evidence="8 9">
    <name type="scientific">Gellertiella hungarica</name>
    <dbReference type="NCBI Taxonomy" id="1572859"/>
    <lineage>
        <taxon>Bacteria</taxon>
        <taxon>Pseudomonadati</taxon>
        <taxon>Pseudomonadota</taxon>
        <taxon>Alphaproteobacteria</taxon>
        <taxon>Hyphomicrobiales</taxon>
        <taxon>Rhizobiaceae</taxon>
        <taxon>Gellertiella</taxon>
    </lineage>
</organism>
<feature type="domain" description="Glucose-methanol-choline oxidoreductase N-terminal" evidence="6">
    <location>
        <begin position="81"/>
        <end position="104"/>
    </location>
</feature>
<protein>
    <submittedName>
        <fullName evidence="8">Choline dehydrogenase-like flavoprotein</fullName>
    </submittedName>
</protein>
<evidence type="ECO:0000256" key="3">
    <source>
        <dbReference type="ARBA" id="ARBA00022630"/>
    </source>
</evidence>
<evidence type="ECO:0000256" key="1">
    <source>
        <dbReference type="ARBA" id="ARBA00001974"/>
    </source>
</evidence>
<dbReference type="InterPro" id="IPR036188">
    <property type="entry name" value="FAD/NAD-bd_sf"/>
</dbReference>
<comment type="cofactor">
    <cofactor evidence="1">
        <name>FAD</name>
        <dbReference type="ChEBI" id="CHEBI:57692"/>
    </cofactor>
</comment>
<evidence type="ECO:0000313" key="8">
    <source>
        <dbReference type="EMBL" id="MBB4064192.1"/>
    </source>
</evidence>
<evidence type="ECO:0000256" key="2">
    <source>
        <dbReference type="ARBA" id="ARBA00010790"/>
    </source>
</evidence>
<feature type="domain" description="Glucose-methanol-choline oxidoreductase N-terminal" evidence="7">
    <location>
        <begin position="258"/>
        <end position="272"/>
    </location>
</feature>
<dbReference type="GO" id="GO:0050660">
    <property type="term" value="F:flavin adenine dinucleotide binding"/>
    <property type="evidence" value="ECO:0007669"/>
    <property type="project" value="InterPro"/>
</dbReference>
<keyword evidence="3 5" id="KW-0285">Flavoprotein</keyword>
<dbReference type="PROSITE" id="PS00623">
    <property type="entry name" value="GMC_OXRED_1"/>
    <property type="match status" value="1"/>
</dbReference>
<dbReference type="RefSeq" id="WP_183365428.1">
    <property type="nucleotide sequence ID" value="NZ_JACIEZ010000002.1"/>
</dbReference>
<gene>
    <name evidence="8" type="ORF">GGR23_001369</name>
</gene>
<evidence type="ECO:0000313" key="9">
    <source>
        <dbReference type="Proteomes" id="UP000528286"/>
    </source>
</evidence>
<evidence type="ECO:0000259" key="7">
    <source>
        <dbReference type="PROSITE" id="PS00624"/>
    </source>
</evidence>
<evidence type="ECO:0000259" key="6">
    <source>
        <dbReference type="PROSITE" id="PS00623"/>
    </source>
</evidence>
<accession>A0A7W6NKD7</accession>
<dbReference type="InterPro" id="IPR012132">
    <property type="entry name" value="GMC_OxRdtase"/>
</dbReference>
<dbReference type="Pfam" id="PF05199">
    <property type="entry name" value="GMC_oxred_C"/>
    <property type="match status" value="1"/>
</dbReference>
<keyword evidence="4 5" id="KW-0274">FAD</keyword>
<dbReference type="PANTHER" id="PTHR11552">
    <property type="entry name" value="GLUCOSE-METHANOL-CHOLINE GMC OXIDOREDUCTASE"/>
    <property type="match status" value="1"/>
</dbReference>
<sequence>MFDYVIVGGGSAGAVLAARLSEDPAIRVCLLEAGGDGRSILMRVPMAAAAIVPGHVSSMNWGFETVPQRGLGGRRGYQPRGKGLGGSSSVNAMLYVRGHRTDYDDWAARGCTGWSFEEVLPYFLKAEDNQRGGGPLHGTGGPLQVSDAPWVRSINQDFIAAAAENGIPRNDDFNGTVQDGAGVYQVTQFWHGPRLGERCSTAAAYLHPVLDRPNLTVVTGAHATRVLFEGRRAVGVRYRKGRVEDQVEAGREVILSAGAFLSPQLLMLSGIGPAAYLKARGIEPLAHSPDVGRNLQDHLDFTLWYRARTKDLVALAPGSMAAMSAGIGEWRRHGTGRLRTTFAESGAFFRTRPNLDRPDVQLHFLIALVDDHARKMHLGYGYSCHACVLRPHSRGEVRLASADPADMPVIDPRFLWDERDQQVLLEGAKRMRSIMESEPLKRHIREELKPAGRDDDSLLETIRQRSDTIYHPVGTCRMGSDQNAVVDPKLRVRGVEGLRVVDASIMPTLIGGNTNAPTIMIAEKAADMIRAASRDEREPAYSTVSSKASP</sequence>
<reference evidence="8 9" key="1">
    <citation type="submission" date="2020-08" db="EMBL/GenBank/DDBJ databases">
        <title>Genomic Encyclopedia of Type Strains, Phase IV (KMG-IV): sequencing the most valuable type-strain genomes for metagenomic binning, comparative biology and taxonomic classification.</title>
        <authorList>
            <person name="Goeker M."/>
        </authorList>
    </citation>
    <scope>NUCLEOTIDE SEQUENCE [LARGE SCALE GENOMIC DNA]</scope>
    <source>
        <strain evidence="8 9">DSM 29853</strain>
    </source>
</reference>
<keyword evidence="9" id="KW-1185">Reference proteome</keyword>
<dbReference type="PIRSF" id="PIRSF000137">
    <property type="entry name" value="Alcohol_oxidase"/>
    <property type="match status" value="1"/>
</dbReference>
<dbReference type="Pfam" id="PF00732">
    <property type="entry name" value="GMC_oxred_N"/>
    <property type="match status" value="1"/>
</dbReference>
<comment type="caution">
    <text evidence="8">The sequence shown here is derived from an EMBL/GenBank/DDBJ whole genome shotgun (WGS) entry which is preliminary data.</text>
</comment>
<dbReference type="Gene3D" id="3.50.50.60">
    <property type="entry name" value="FAD/NAD(P)-binding domain"/>
    <property type="match status" value="1"/>
</dbReference>
<dbReference type="Proteomes" id="UP000528286">
    <property type="component" value="Unassembled WGS sequence"/>
</dbReference>
<evidence type="ECO:0000256" key="4">
    <source>
        <dbReference type="ARBA" id="ARBA00022827"/>
    </source>
</evidence>
<comment type="similarity">
    <text evidence="2 5">Belongs to the GMC oxidoreductase family.</text>
</comment>
<dbReference type="InterPro" id="IPR000172">
    <property type="entry name" value="GMC_OxRdtase_N"/>
</dbReference>
<dbReference type="AlphaFoldDB" id="A0A7W6NKD7"/>